<reference evidence="2" key="1">
    <citation type="submission" date="2023-03" db="EMBL/GenBank/DDBJ databases">
        <title>Massive genome expansion in bonnet fungi (Mycena s.s.) driven by repeated elements and novel gene families across ecological guilds.</title>
        <authorList>
            <consortium name="Lawrence Berkeley National Laboratory"/>
            <person name="Harder C.B."/>
            <person name="Miyauchi S."/>
            <person name="Viragh M."/>
            <person name="Kuo A."/>
            <person name="Thoen E."/>
            <person name="Andreopoulos B."/>
            <person name="Lu D."/>
            <person name="Skrede I."/>
            <person name="Drula E."/>
            <person name="Henrissat B."/>
            <person name="Morin E."/>
            <person name="Kohler A."/>
            <person name="Barry K."/>
            <person name="LaButti K."/>
            <person name="Morin E."/>
            <person name="Salamov A."/>
            <person name="Lipzen A."/>
            <person name="Mereny Z."/>
            <person name="Hegedus B."/>
            <person name="Baldrian P."/>
            <person name="Stursova M."/>
            <person name="Weitz H."/>
            <person name="Taylor A."/>
            <person name="Grigoriev I.V."/>
            <person name="Nagy L.G."/>
            <person name="Martin F."/>
            <person name="Kauserud H."/>
        </authorList>
    </citation>
    <scope>NUCLEOTIDE SEQUENCE</scope>
    <source>
        <strain evidence="2">CBHHK173m</strain>
    </source>
</reference>
<name>A0AAD6TPZ3_9AGAR</name>
<evidence type="ECO:0000313" key="2">
    <source>
        <dbReference type="EMBL" id="KAJ7073245.1"/>
    </source>
</evidence>
<sequence length="206" mass="23212">MRVIRVSLSTSGTAQVLDERPASGMLPPSILRIWSYNRPVGTFYLILTPSNSIGCVLWVHILCGAKVHRSDVLLAVGIYPGRFPSASVRSRVKYHVAHGRRIPSTQKLYNSSTPPETLLGNSRHWVPYLGVLLKFLIAVGRFRQIYHPRISWYVFQHTARCGIVRPRMAVDQRRVSSLPSEPHHRDLDQYGVELGLNPVRSHGGET</sequence>
<keyword evidence="1" id="KW-0472">Membrane</keyword>
<gene>
    <name evidence="2" type="ORF">B0H15DRAFT_869576</name>
</gene>
<evidence type="ECO:0000256" key="1">
    <source>
        <dbReference type="SAM" id="Phobius"/>
    </source>
</evidence>
<protein>
    <submittedName>
        <fullName evidence="2">Uncharacterized protein</fullName>
    </submittedName>
</protein>
<evidence type="ECO:0000313" key="3">
    <source>
        <dbReference type="Proteomes" id="UP001222325"/>
    </source>
</evidence>
<organism evidence="2 3">
    <name type="scientific">Mycena belliarum</name>
    <dbReference type="NCBI Taxonomy" id="1033014"/>
    <lineage>
        <taxon>Eukaryota</taxon>
        <taxon>Fungi</taxon>
        <taxon>Dikarya</taxon>
        <taxon>Basidiomycota</taxon>
        <taxon>Agaricomycotina</taxon>
        <taxon>Agaricomycetes</taxon>
        <taxon>Agaricomycetidae</taxon>
        <taxon>Agaricales</taxon>
        <taxon>Marasmiineae</taxon>
        <taxon>Mycenaceae</taxon>
        <taxon>Mycena</taxon>
    </lineage>
</organism>
<keyword evidence="3" id="KW-1185">Reference proteome</keyword>
<proteinExistence type="predicted"/>
<keyword evidence="1" id="KW-0812">Transmembrane</keyword>
<accession>A0AAD6TPZ3</accession>
<keyword evidence="1" id="KW-1133">Transmembrane helix</keyword>
<dbReference type="Proteomes" id="UP001222325">
    <property type="component" value="Unassembled WGS sequence"/>
</dbReference>
<dbReference type="AlphaFoldDB" id="A0AAD6TPZ3"/>
<dbReference type="EMBL" id="JARJCN010000119">
    <property type="protein sequence ID" value="KAJ7073245.1"/>
    <property type="molecule type" value="Genomic_DNA"/>
</dbReference>
<comment type="caution">
    <text evidence="2">The sequence shown here is derived from an EMBL/GenBank/DDBJ whole genome shotgun (WGS) entry which is preliminary data.</text>
</comment>
<feature type="transmembrane region" description="Helical" evidence="1">
    <location>
        <begin position="42"/>
        <end position="61"/>
    </location>
</feature>